<dbReference type="EMBL" id="GHBR01003086">
    <property type="protein sequence ID" value="NDJ97556.1"/>
    <property type="molecule type" value="Transcribed_RNA"/>
</dbReference>
<dbReference type="InterPro" id="IPR029058">
    <property type="entry name" value="AB_hydrolase_fold"/>
</dbReference>
<dbReference type="GO" id="GO:0016787">
    <property type="term" value="F:hydrolase activity"/>
    <property type="evidence" value="ECO:0007669"/>
    <property type="project" value="UniProtKB-KW"/>
</dbReference>
<accession>A0A6B2G4Y8</accession>
<name>A0A6B2G4Y8_MYXSQ</name>
<dbReference type="SUPFAM" id="SSF53474">
    <property type="entry name" value="alpha/beta-Hydrolases"/>
    <property type="match status" value="1"/>
</dbReference>
<organism evidence="1">
    <name type="scientific">Myxobolus squamalis</name>
    <name type="common">Myxosporean</name>
    <dbReference type="NCBI Taxonomy" id="59785"/>
    <lineage>
        <taxon>Eukaryota</taxon>
        <taxon>Metazoa</taxon>
        <taxon>Cnidaria</taxon>
        <taxon>Myxozoa</taxon>
        <taxon>Myxosporea</taxon>
        <taxon>Bivalvulida</taxon>
        <taxon>Platysporina</taxon>
        <taxon>Myxobolidae</taxon>
        <taxon>Myxobolus</taxon>
    </lineage>
</organism>
<evidence type="ECO:0000313" key="1">
    <source>
        <dbReference type="EMBL" id="NDJ97556.1"/>
    </source>
</evidence>
<dbReference type="Gene3D" id="3.40.50.1820">
    <property type="entry name" value="alpha/beta hydrolase"/>
    <property type="match status" value="1"/>
</dbReference>
<dbReference type="PANTHER" id="PTHR12277:SF81">
    <property type="entry name" value="PROTEIN ABHD13"/>
    <property type="match status" value="1"/>
</dbReference>
<proteinExistence type="predicted"/>
<keyword evidence="1" id="KW-0378">Hydrolase</keyword>
<protein>
    <submittedName>
        <fullName evidence="1">Alpha/beta hydrolase domain-containing protein 17C (Trinotate prediction)</fullName>
    </submittedName>
</protein>
<sequence>MPNKSKFRMLCGLFCCPPTITSIKNKITFTPPNPATYSITINSEGTIDIKFSNGQFSSQIALPGRKIEPYLISTTDDTMIACLHFILFESPLYTILYSHGNASDLGHNHILLMELGICLNCNVVSYDYSGYGLSTGVPSEQNIIKNIENVYNYMVKNLKIEKNKIILYGQSLGSVPTINLASKEEVAGVILQSALASGLRLIFPNLITTPFFDVFNKYFINSLK</sequence>
<reference evidence="1" key="1">
    <citation type="submission" date="2018-11" db="EMBL/GenBank/DDBJ databases">
        <title>Myxobolus squamalis genome and transcriptome.</title>
        <authorList>
            <person name="Yahalomi D."/>
            <person name="Atkinson S.D."/>
            <person name="Neuhof M."/>
            <person name="Chang E.S."/>
            <person name="Philippe H."/>
            <person name="Cartwright P."/>
            <person name="Bartholomew J.L."/>
            <person name="Huchon D."/>
        </authorList>
    </citation>
    <scope>NUCLEOTIDE SEQUENCE</scope>
    <source>
        <strain evidence="1">71B08</strain>
        <tissue evidence="1">Whole</tissue>
    </source>
</reference>
<dbReference type="AlphaFoldDB" id="A0A6B2G4Y8"/>
<dbReference type="PANTHER" id="PTHR12277">
    <property type="entry name" value="ALPHA/BETA HYDROLASE DOMAIN-CONTAINING PROTEIN"/>
    <property type="match status" value="1"/>
</dbReference>